<evidence type="ECO:0000256" key="7">
    <source>
        <dbReference type="ARBA" id="ARBA00023136"/>
    </source>
</evidence>
<feature type="transmembrane region" description="Helical" evidence="10">
    <location>
        <begin position="89"/>
        <end position="107"/>
    </location>
</feature>
<evidence type="ECO:0008006" key="14">
    <source>
        <dbReference type="Google" id="ProtNLM"/>
    </source>
</evidence>
<dbReference type="PANTHER" id="PTHR21137:SF35">
    <property type="entry name" value="ODORANT RECEPTOR 19A-RELATED"/>
    <property type="match status" value="1"/>
</dbReference>
<dbReference type="AlphaFoldDB" id="A0ABD2WM44"/>
<keyword evidence="5" id="KW-0552">Olfaction</keyword>
<dbReference type="PANTHER" id="PTHR21137">
    <property type="entry name" value="ODORANT RECEPTOR"/>
    <property type="match status" value="1"/>
</dbReference>
<organism evidence="12 13">
    <name type="scientific">Trichogramma kaykai</name>
    <dbReference type="NCBI Taxonomy" id="54128"/>
    <lineage>
        <taxon>Eukaryota</taxon>
        <taxon>Metazoa</taxon>
        <taxon>Ecdysozoa</taxon>
        <taxon>Arthropoda</taxon>
        <taxon>Hexapoda</taxon>
        <taxon>Insecta</taxon>
        <taxon>Pterygota</taxon>
        <taxon>Neoptera</taxon>
        <taxon>Endopterygota</taxon>
        <taxon>Hymenoptera</taxon>
        <taxon>Apocrita</taxon>
        <taxon>Proctotrupomorpha</taxon>
        <taxon>Chalcidoidea</taxon>
        <taxon>Trichogrammatidae</taxon>
        <taxon>Trichogramma</taxon>
    </lineage>
</organism>
<evidence type="ECO:0000256" key="9">
    <source>
        <dbReference type="ARBA" id="ARBA00023224"/>
    </source>
</evidence>
<keyword evidence="8" id="KW-0675">Receptor</keyword>
<evidence type="ECO:0000313" key="12">
    <source>
        <dbReference type="EMBL" id="KAL3393902.1"/>
    </source>
</evidence>
<evidence type="ECO:0000256" key="4">
    <source>
        <dbReference type="ARBA" id="ARBA00022692"/>
    </source>
</evidence>
<evidence type="ECO:0000256" key="11">
    <source>
        <dbReference type="SAM" id="SignalP"/>
    </source>
</evidence>
<protein>
    <recommendedName>
        <fullName evidence="14">Odorant receptor</fullName>
    </recommendedName>
</protein>
<dbReference type="Pfam" id="PF02949">
    <property type="entry name" value="7tm_6"/>
    <property type="match status" value="2"/>
</dbReference>
<feature type="chain" id="PRO_5044836943" description="Odorant receptor" evidence="11">
    <location>
        <begin position="19"/>
        <end position="787"/>
    </location>
</feature>
<comment type="caution">
    <text evidence="12">The sequence shown here is derived from an EMBL/GenBank/DDBJ whole genome shotgun (WGS) entry which is preliminary data.</text>
</comment>
<dbReference type="GO" id="GO:0007165">
    <property type="term" value="P:signal transduction"/>
    <property type="evidence" value="ECO:0007669"/>
    <property type="project" value="UniProtKB-KW"/>
</dbReference>
<keyword evidence="2" id="KW-1003">Cell membrane</keyword>
<evidence type="ECO:0000256" key="6">
    <source>
        <dbReference type="ARBA" id="ARBA00022989"/>
    </source>
</evidence>
<keyword evidence="3" id="KW-0716">Sensory transduction</keyword>
<evidence type="ECO:0000256" key="8">
    <source>
        <dbReference type="ARBA" id="ARBA00023170"/>
    </source>
</evidence>
<evidence type="ECO:0000313" key="13">
    <source>
        <dbReference type="Proteomes" id="UP001627154"/>
    </source>
</evidence>
<comment type="subcellular location">
    <subcellularLocation>
        <location evidence="1">Cell membrane</location>
        <topology evidence="1">Multi-pass membrane protein</topology>
    </subcellularLocation>
</comment>
<keyword evidence="6 10" id="KW-1133">Transmembrane helix</keyword>
<keyword evidence="9" id="KW-0807">Transducer</keyword>
<feature type="transmembrane region" description="Helical" evidence="10">
    <location>
        <begin position="662"/>
        <end position="683"/>
    </location>
</feature>
<evidence type="ECO:0000256" key="3">
    <source>
        <dbReference type="ARBA" id="ARBA00022606"/>
    </source>
</evidence>
<feature type="signal peptide" evidence="11">
    <location>
        <begin position="1"/>
        <end position="18"/>
    </location>
</feature>
<reference evidence="12 13" key="1">
    <citation type="journal article" date="2024" name="bioRxiv">
        <title>A reference genome for Trichogramma kaykai: A tiny desert-dwelling parasitoid wasp with competing sex-ratio distorters.</title>
        <authorList>
            <person name="Culotta J."/>
            <person name="Lindsey A.R."/>
        </authorList>
    </citation>
    <scope>NUCLEOTIDE SEQUENCE [LARGE SCALE GENOMIC DNA]</scope>
    <source>
        <strain evidence="12 13">KSX58</strain>
    </source>
</reference>
<sequence>MIVYYLFMISEILDIVWVAENVQQISENMVQLVNVVNVSQKILTMIFRRKRILDFMDLFEDEICAPSTPIEKAIQKKTDDQSCANSRRLFCLYTTSVCMVVYMPFFINPVEAHVLAYRGWRPYVIDTNWKYYLSYLHQSWAVTIAATTNGAIETLMMGFMMMICAQFEIIEERFKRLPDALNKFRAEGADEEQLRLREKQLIVKLVKNHLRLYELTQLFNDIFFFIILSQFIASISVLCVTTLSLALTKNFKDFLTIFLYILCMLLQIFIYTWYGNEITIRNSDLGNKIFLIDWRSLTPQGHKFLLMIALRTTKPIVLSAGHVITLSNLAFTSICKSSYSVYNVLTVVKEEPSDAAALDENDSGTIDEKPDLKNFQPLAFPPENLTFSKCDKNYELIIGKVEYRWNNILILIFTKIMKLLRSSFLILEILGFWRPSRWRSRVATNIYSVYTIVMVGMICMFAVSEMFLIMTIDDVETLTMNLFIALSIVSGVFKLANMLSRRAGILKLMDRLVHEPLAQSNENEAAIQRDHDAKAKSNTHWYLLMVQSSVTMITLQSLVVDLPRRSLPFPAWHPYNYSGSVNVYALTYAHQLLANCTTALLHVANDTLIMGLMIQICSQFEILKCRLGAIAVNDSGGDYESLKSAVVHHNSILKFAEDVGDVFSISLSAEFFISVMVICTSVYQLSTMSLFSPDFISLLLYLSCILVQIFVYCWYGNSVTLKSLEITDAVFAMDWTKLDTKIQKSLQLIQLRSQKPSELKTTRIFTLSAESFAKILKAAYSAYNFMQ</sequence>
<feature type="transmembrane region" description="Helical" evidence="10">
    <location>
        <begin position="445"/>
        <end position="472"/>
    </location>
</feature>
<accession>A0ABD2WM44</accession>
<evidence type="ECO:0000256" key="2">
    <source>
        <dbReference type="ARBA" id="ARBA00022475"/>
    </source>
</evidence>
<evidence type="ECO:0000256" key="10">
    <source>
        <dbReference type="SAM" id="Phobius"/>
    </source>
</evidence>
<name>A0ABD2WM44_9HYME</name>
<proteinExistence type="predicted"/>
<dbReference type="InterPro" id="IPR004117">
    <property type="entry name" value="7tm6_olfct_rcpt"/>
</dbReference>
<feature type="transmembrane region" description="Helical" evidence="10">
    <location>
        <begin position="478"/>
        <end position="499"/>
    </location>
</feature>
<keyword evidence="4 10" id="KW-0812">Transmembrane</keyword>
<evidence type="ECO:0000256" key="1">
    <source>
        <dbReference type="ARBA" id="ARBA00004651"/>
    </source>
</evidence>
<dbReference type="GO" id="GO:0005886">
    <property type="term" value="C:plasma membrane"/>
    <property type="evidence" value="ECO:0007669"/>
    <property type="project" value="UniProtKB-SubCell"/>
</dbReference>
<feature type="transmembrane region" description="Helical" evidence="10">
    <location>
        <begin position="695"/>
        <end position="715"/>
    </location>
</feature>
<feature type="transmembrane region" description="Helical" evidence="10">
    <location>
        <begin position="254"/>
        <end position="274"/>
    </location>
</feature>
<dbReference type="GO" id="GO:0007608">
    <property type="term" value="P:sensory perception of smell"/>
    <property type="evidence" value="ECO:0007669"/>
    <property type="project" value="UniProtKB-KW"/>
</dbReference>
<dbReference type="Proteomes" id="UP001627154">
    <property type="component" value="Unassembled WGS sequence"/>
</dbReference>
<keyword evidence="7 10" id="KW-0472">Membrane</keyword>
<keyword evidence="11" id="KW-0732">Signal</keyword>
<dbReference type="EMBL" id="JBJJXI010000095">
    <property type="protein sequence ID" value="KAL3393902.1"/>
    <property type="molecule type" value="Genomic_DNA"/>
</dbReference>
<gene>
    <name evidence="12" type="ORF">TKK_011762</name>
</gene>
<keyword evidence="13" id="KW-1185">Reference proteome</keyword>
<evidence type="ECO:0000256" key="5">
    <source>
        <dbReference type="ARBA" id="ARBA00022725"/>
    </source>
</evidence>
<feature type="transmembrane region" description="Helical" evidence="10">
    <location>
        <begin position="222"/>
        <end position="247"/>
    </location>
</feature>